<dbReference type="EMBL" id="MU151216">
    <property type="protein sequence ID" value="KAF9447068.1"/>
    <property type="molecule type" value="Genomic_DNA"/>
</dbReference>
<evidence type="ECO:0000256" key="1">
    <source>
        <dbReference type="SAM" id="MobiDB-lite"/>
    </source>
</evidence>
<feature type="compositionally biased region" description="Polar residues" evidence="1">
    <location>
        <begin position="174"/>
        <end position="186"/>
    </location>
</feature>
<protein>
    <submittedName>
        <fullName evidence="2">Uncharacterized protein</fullName>
    </submittedName>
</protein>
<feature type="region of interest" description="Disordered" evidence="1">
    <location>
        <begin position="390"/>
        <end position="424"/>
    </location>
</feature>
<dbReference type="OrthoDB" id="3021720at2759"/>
<feature type="region of interest" description="Disordered" evidence="1">
    <location>
        <begin position="208"/>
        <end position="258"/>
    </location>
</feature>
<reference evidence="2" key="1">
    <citation type="submission" date="2020-11" db="EMBL/GenBank/DDBJ databases">
        <authorList>
            <consortium name="DOE Joint Genome Institute"/>
            <person name="Ahrendt S."/>
            <person name="Riley R."/>
            <person name="Andreopoulos W."/>
            <person name="Labutti K."/>
            <person name="Pangilinan J."/>
            <person name="Ruiz-Duenas F.J."/>
            <person name="Barrasa J.M."/>
            <person name="Sanchez-Garcia M."/>
            <person name="Camarero S."/>
            <person name="Miyauchi S."/>
            <person name="Serrano A."/>
            <person name="Linde D."/>
            <person name="Babiker R."/>
            <person name="Drula E."/>
            <person name="Ayuso-Fernandez I."/>
            <person name="Pacheco R."/>
            <person name="Padilla G."/>
            <person name="Ferreira P."/>
            <person name="Barriuso J."/>
            <person name="Kellner H."/>
            <person name="Castanera R."/>
            <person name="Alfaro M."/>
            <person name="Ramirez L."/>
            <person name="Pisabarro A.G."/>
            <person name="Kuo A."/>
            <person name="Tritt A."/>
            <person name="Lipzen A."/>
            <person name="He G."/>
            <person name="Yan M."/>
            <person name="Ng V."/>
            <person name="Cullen D."/>
            <person name="Martin F."/>
            <person name="Rosso M.-N."/>
            <person name="Henrissat B."/>
            <person name="Hibbett D."/>
            <person name="Martinez A.T."/>
            <person name="Grigoriev I.V."/>
        </authorList>
    </citation>
    <scope>NUCLEOTIDE SEQUENCE</scope>
    <source>
        <strain evidence="2">MF-IS2</strain>
    </source>
</reference>
<keyword evidence="3" id="KW-1185">Reference proteome</keyword>
<feature type="compositionally biased region" description="Polar residues" evidence="1">
    <location>
        <begin position="60"/>
        <end position="72"/>
    </location>
</feature>
<feature type="compositionally biased region" description="Low complexity" evidence="1">
    <location>
        <begin position="236"/>
        <end position="250"/>
    </location>
</feature>
<feature type="region of interest" description="Disordered" evidence="1">
    <location>
        <begin position="56"/>
        <end position="88"/>
    </location>
</feature>
<dbReference type="AlphaFoldDB" id="A0A9P6C394"/>
<feature type="region of interest" description="Disordered" evidence="1">
    <location>
        <begin position="160"/>
        <end position="192"/>
    </location>
</feature>
<gene>
    <name evidence="2" type="ORF">P691DRAFT_802979</name>
</gene>
<organism evidence="2 3">
    <name type="scientific">Macrolepiota fuliginosa MF-IS2</name>
    <dbReference type="NCBI Taxonomy" id="1400762"/>
    <lineage>
        <taxon>Eukaryota</taxon>
        <taxon>Fungi</taxon>
        <taxon>Dikarya</taxon>
        <taxon>Basidiomycota</taxon>
        <taxon>Agaricomycotina</taxon>
        <taxon>Agaricomycetes</taxon>
        <taxon>Agaricomycetidae</taxon>
        <taxon>Agaricales</taxon>
        <taxon>Agaricineae</taxon>
        <taxon>Agaricaceae</taxon>
        <taxon>Macrolepiota</taxon>
    </lineage>
</organism>
<evidence type="ECO:0000313" key="3">
    <source>
        <dbReference type="Proteomes" id="UP000807342"/>
    </source>
</evidence>
<accession>A0A9P6C394</accession>
<name>A0A9P6C394_9AGAR</name>
<feature type="region of interest" description="Disordered" evidence="1">
    <location>
        <begin position="464"/>
        <end position="492"/>
    </location>
</feature>
<proteinExistence type="predicted"/>
<sequence length="492" mass="52251">MYGVHSSSKTRPMSTFAAFPILTPNLIAGEHSHSWNPPPTLTLTLTDADPFSALHLSEPASGSSVGDNTNGSIPGPRGHHLPWAISPRLTQAPGTPAFPQISLSLSPLSCCSQPKTGISTLSSSLLTSAPSSPPLNLKSGVRSKSISSFLLRAPAPRPVSICKPGHNNAYPKGSSGNRTRANTIASTPPPTRRSAFATTAAFFTSMSRPSRDTIPTLSHSHSHASLRHAHTHAHGHATSSAASASPGTSAVPIPISNTSRISSEDARLLDPSYLSSMPMPSYNGYHGYSSSGIGSGRAYIHAIPYIDPQGTLHDPDYRPFPLIRQSKQPIPSPFAPRKPYWESDDDEFEFEFGDRCGDVEDDGVGSTPSTPTFTTPFICYFLETHQLKRGSSPRRAGSSSRVFGRNGNGRKREKEPNSVTGTRSHLKVSTTFMGAAGIGPTTPTLSSVAVPMCTTVLSTSPPAMGGVSSMKDKKGWSGILWRSGKKEGEEKE</sequence>
<dbReference type="Proteomes" id="UP000807342">
    <property type="component" value="Unassembled WGS sequence"/>
</dbReference>
<comment type="caution">
    <text evidence="2">The sequence shown here is derived from an EMBL/GenBank/DDBJ whole genome shotgun (WGS) entry which is preliminary data.</text>
</comment>
<evidence type="ECO:0000313" key="2">
    <source>
        <dbReference type="EMBL" id="KAF9447068.1"/>
    </source>
</evidence>
<feature type="compositionally biased region" description="Basic residues" evidence="1">
    <location>
        <begin position="220"/>
        <end position="235"/>
    </location>
</feature>